<dbReference type="Gramene" id="GBG65422">
    <property type="protein sequence ID" value="GBG65422"/>
    <property type="gene ID" value="CBR_g50782"/>
</dbReference>
<sequence>MYKCSTTSVLVNGKRSRIFALSRSLRQGCPLALLTFVLQIEVALNTMRASPRIFALSRSLRQGCPLAPLLFVLKIEVALNAMRASPLIRGLQLRGPKELRTGAIADDLMLVSEATPESMNAARTILDQYSTLSEAKVNWDKSVYFLPEEFDLEDDWTMKRVKETESERYLGVQVSLTNGRLAQEAILTAKVEARAKRCHSTLGLSLMGRATVISTSIFSLIWHIATVILISRCTLQKIRRAAAQYLWKPEGKEGEGFISKVAWDKVTLPKREGGLGIIDPEKQNVALLGKWIQKACTQSDRRSWVSVVEYVLQQEFKLKRSEDVWTCLQLPSFLNRRPKSSIVAEWWIAWKKLRSATREAPSTREDVLGQPLFENTAIIQADGSWFSAAGQPGNFGRLWVEKGISKVADIWSDDTREWKSDGELRRELRRVRGLSDKLERLTEAIPKEWERLLREGARPQVGGWYKKPHNGTQQHRLLKVEEELEAGKWKVSKWAAEKESGNGQKLHLIREMSSNMDHQLTAVRVIRSTVMKLLPSQALLLPEASATQVGTSALTRQVVAAVGSQCWHRLQSEPPWPCGQVDAQQSVRRSNHSVVSQLLQGRRGVLSSCLECCPSCSRRGRFSDGYSIGQQRLVLGSKQTESRRRPLCRWRRRCVKDRGNFAHDQSRLNASPCIGIGAIGLTTQRAAWDDSPNLPNGESTATQKLERYGRHSFVFLALGKRWGEALQTQAAREEKETRSAAMTESVCGGGTVAEQSRNSTLPRPKDALLHGYQVAPPLVCISAGVLIFCCLLASPGSAPAEAAEVSGTAAEWASLGLNAQQGLDLTWSILGAIPGLDLATEPANALSLPTWVVHVSSVLEWWVSSLPCHLR</sequence>
<accession>A0A388K5U3</accession>
<dbReference type="STRING" id="69332.A0A388K5U3"/>
<evidence type="ECO:0000313" key="3">
    <source>
        <dbReference type="EMBL" id="GBG65422.1"/>
    </source>
</evidence>
<dbReference type="InterPro" id="IPR000477">
    <property type="entry name" value="RT_dom"/>
</dbReference>
<dbReference type="PANTHER" id="PTHR33116:SF78">
    <property type="entry name" value="OS12G0587133 PROTEIN"/>
    <property type="match status" value="1"/>
</dbReference>
<dbReference type="Pfam" id="PF00078">
    <property type="entry name" value="RVT_1"/>
    <property type="match status" value="1"/>
</dbReference>
<dbReference type="EMBL" id="BFEA01000061">
    <property type="protein sequence ID" value="GBG65422.1"/>
    <property type="molecule type" value="Genomic_DNA"/>
</dbReference>
<proteinExistence type="predicted"/>
<protein>
    <recommendedName>
        <fullName evidence="2">Reverse transcriptase domain-containing protein</fullName>
    </recommendedName>
</protein>
<dbReference type="PANTHER" id="PTHR33116">
    <property type="entry name" value="REVERSE TRANSCRIPTASE ZINC-BINDING DOMAIN-CONTAINING PROTEIN-RELATED-RELATED"/>
    <property type="match status" value="1"/>
</dbReference>
<organism evidence="3 4">
    <name type="scientific">Chara braunii</name>
    <name type="common">Braun's stonewort</name>
    <dbReference type="NCBI Taxonomy" id="69332"/>
    <lineage>
        <taxon>Eukaryota</taxon>
        <taxon>Viridiplantae</taxon>
        <taxon>Streptophyta</taxon>
        <taxon>Charophyceae</taxon>
        <taxon>Charales</taxon>
        <taxon>Characeae</taxon>
        <taxon>Chara</taxon>
    </lineage>
</organism>
<reference evidence="3 4" key="1">
    <citation type="journal article" date="2018" name="Cell">
        <title>The Chara Genome: Secondary Complexity and Implications for Plant Terrestrialization.</title>
        <authorList>
            <person name="Nishiyama T."/>
            <person name="Sakayama H."/>
            <person name="Vries J.D."/>
            <person name="Buschmann H."/>
            <person name="Saint-Marcoux D."/>
            <person name="Ullrich K.K."/>
            <person name="Haas F.B."/>
            <person name="Vanderstraeten L."/>
            <person name="Becker D."/>
            <person name="Lang D."/>
            <person name="Vosolsobe S."/>
            <person name="Rombauts S."/>
            <person name="Wilhelmsson P.K.I."/>
            <person name="Janitza P."/>
            <person name="Kern R."/>
            <person name="Heyl A."/>
            <person name="Rumpler F."/>
            <person name="Villalobos L.I.A.C."/>
            <person name="Clay J.M."/>
            <person name="Skokan R."/>
            <person name="Toyoda A."/>
            <person name="Suzuki Y."/>
            <person name="Kagoshima H."/>
            <person name="Schijlen E."/>
            <person name="Tajeshwar N."/>
            <person name="Catarino B."/>
            <person name="Hetherington A.J."/>
            <person name="Saltykova A."/>
            <person name="Bonnot C."/>
            <person name="Breuninger H."/>
            <person name="Symeonidi A."/>
            <person name="Radhakrishnan G.V."/>
            <person name="Van Nieuwerburgh F."/>
            <person name="Deforce D."/>
            <person name="Chang C."/>
            <person name="Karol K.G."/>
            <person name="Hedrich R."/>
            <person name="Ulvskov P."/>
            <person name="Glockner G."/>
            <person name="Delwiche C.F."/>
            <person name="Petrasek J."/>
            <person name="Van de Peer Y."/>
            <person name="Friml J."/>
            <person name="Beilby M."/>
            <person name="Dolan L."/>
            <person name="Kohara Y."/>
            <person name="Sugano S."/>
            <person name="Fujiyama A."/>
            <person name="Delaux P.-M."/>
            <person name="Quint M."/>
            <person name="TheiBen G."/>
            <person name="Hagemann M."/>
            <person name="Harholt J."/>
            <person name="Dunand C."/>
            <person name="Zachgo S."/>
            <person name="Langdale J."/>
            <person name="Maumus F."/>
            <person name="Straeten D.V.D."/>
            <person name="Gould S.B."/>
            <person name="Rensing S.A."/>
        </authorList>
    </citation>
    <scope>NUCLEOTIDE SEQUENCE [LARGE SCALE GENOMIC DNA]</scope>
    <source>
        <strain evidence="3 4">S276</strain>
    </source>
</reference>
<feature type="region of interest" description="Disordered" evidence="1">
    <location>
        <begin position="733"/>
        <end position="759"/>
    </location>
</feature>
<feature type="domain" description="Reverse transcriptase" evidence="2">
    <location>
        <begin position="54"/>
        <end position="174"/>
    </location>
</feature>
<gene>
    <name evidence="3" type="ORF">CBR_g50782</name>
</gene>
<evidence type="ECO:0000259" key="2">
    <source>
        <dbReference type="Pfam" id="PF00078"/>
    </source>
</evidence>
<dbReference type="Proteomes" id="UP000265515">
    <property type="component" value="Unassembled WGS sequence"/>
</dbReference>
<dbReference type="AlphaFoldDB" id="A0A388K5U3"/>
<evidence type="ECO:0000256" key="1">
    <source>
        <dbReference type="SAM" id="MobiDB-lite"/>
    </source>
</evidence>
<name>A0A388K5U3_CHABU</name>
<keyword evidence="4" id="KW-1185">Reference proteome</keyword>
<dbReference type="OrthoDB" id="1111281at2759"/>
<evidence type="ECO:0000313" key="4">
    <source>
        <dbReference type="Proteomes" id="UP000265515"/>
    </source>
</evidence>
<comment type="caution">
    <text evidence="3">The sequence shown here is derived from an EMBL/GenBank/DDBJ whole genome shotgun (WGS) entry which is preliminary data.</text>
</comment>